<dbReference type="SUPFAM" id="SSF102198">
    <property type="entry name" value="Putative cyclase"/>
    <property type="match status" value="1"/>
</dbReference>
<sequence>MSKFIDLTRIIENGMAVYPGDDKTILRRSRQLDKDGYNNHRLEISMHSGTHIDGPMHMTNCEKLILDFPLETLIGEGVVLDVRNQEVIELKEEYKSTIREGSILLLHTGRDKSFGTKEYFLNNPVVSKEFAEFLVERRIKILGLDSPSPDRYPFEIHKILFAGGVLIAENLTNLDKLLGVDAFEVIALPLRIKADSSIARVIARVAE</sequence>
<dbReference type="Pfam" id="PF04199">
    <property type="entry name" value="Cyclase"/>
    <property type="match status" value="1"/>
</dbReference>
<gene>
    <name evidence="1" type="ORF">IX53_07905</name>
</gene>
<dbReference type="PANTHER" id="PTHR31118">
    <property type="entry name" value="CYCLASE-LIKE PROTEIN 2"/>
    <property type="match status" value="1"/>
</dbReference>
<name>A0A0G2Z856_9BACT</name>
<dbReference type="InterPro" id="IPR037175">
    <property type="entry name" value="KFase_sf"/>
</dbReference>
<dbReference type="InterPro" id="IPR007325">
    <property type="entry name" value="KFase/CYL"/>
</dbReference>
<dbReference type="PANTHER" id="PTHR31118:SF12">
    <property type="entry name" value="CYCLASE-LIKE PROTEIN 2"/>
    <property type="match status" value="1"/>
</dbReference>
<dbReference type="RefSeq" id="WP_047754882.1">
    <property type="nucleotide sequence ID" value="NZ_CAJUHA010000017.1"/>
</dbReference>
<dbReference type="STRING" id="1330330.IX53_07905"/>
<accession>A0A0G2Z856</accession>
<dbReference type="PATRIC" id="fig|1330330.3.peg.1599"/>
<dbReference type="GO" id="GO:0004061">
    <property type="term" value="F:arylformamidase activity"/>
    <property type="evidence" value="ECO:0007669"/>
    <property type="project" value="InterPro"/>
</dbReference>
<dbReference type="Gene3D" id="3.50.30.50">
    <property type="entry name" value="Putative cyclase"/>
    <property type="match status" value="1"/>
</dbReference>
<dbReference type="OrthoDB" id="9796085at2"/>
<organism evidence="1 2">
    <name type="scientific">Kosmotoga pacifica</name>
    <dbReference type="NCBI Taxonomy" id="1330330"/>
    <lineage>
        <taxon>Bacteria</taxon>
        <taxon>Thermotogati</taxon>
        <taxon>Thermotogota</taxon>
        <taxon>Thermotogae</taxon>
        <taxon>Kosmotogales</taxon>
        <taxon>Kosmotogaceae</taxon>
        <taxon>Kosmotoga</taxon>
    </lineage>
</organism>
<dbReference type="AlphaFoldDB" id="A0A0G2Z856"/>
<evidence type="ECO:0000313" key="2">
    <source>
        <dbReference type="Proteomes" id="UP000035159"/>
    </source>
</evidence>
<protein>
    <submittedName>
        <fullName evidence="1">Cyclase</fullName>
    </submittedName>
</protein>
<keyword evidence="2" id="KW-1185">Reference proteome</keyword>
<dbReference type="KEGG" id="kpf:IX53_07905"/>
<dbReference type="Proteomes" id="UP000035159">
    <property type="component" value="Chromosome"/>
</dbReference>
<evidence type="ECO:0000313" key="1">
    <source>
        <dbReference type="EMBL" id="AKI97747.1"/>
    </source>
</evidence>
<dbReference type="EMBL" id="CP011232">
    <property type="protein sequence ID" value="AKI97747.1"/>
    <property type="molecule type" value="Genomic_DNA"/>
</dbReference>
<dbReference type="GO" id="GO:0019441">
    <property type="term" value="P:L-tryptophan catabolic process to kynurenine"/>
    <property type="evidence" value="ECO:0007669"/>
    <property type="project" value="InterPro"/>
</dbReference>
<proteinExistence type="predicted"/>
<reference evidence="1 2" key="1">
    <citation type="submission" date="2015-04" db="EMBL/GenBank/DDBJ databases">
        <title>Complete Genome Sequence of Kosmotoga pacifica SLHLJ1.</title>
        <authorList>
            <person name="Jiang L.J."/>
            <person name="Shao Z.Z."/>
            <person name="Jebbar M."/>
        </authorList>
    </citation>
    <scope>NUCLEOTIDE SEQUENCE [LARGE SCALE GENOMIC DNA]</scope>
    <source>
        <strain evidence="1 2">SLHLJ1</strain>
    </source>
</reference>